<feature type="transmembrane region" description="Helical" evidence="1">
    <location>
        <begin position="179"/>
        <end position="196"/>
    </location>
</feature>
<name>A0A087DS66_BIFAD</name>
<evidence type="ECO:0000256" key="1">
    <source>
        <dbReference type="SAM" id="Phobius"/>
    </source>
</evidence>
<feature type="transmembrane region" description="Helical" evidence="1">
    <location>
        <begin position="312"/>
        <end position="333"/>
    </location>
</feature>
<organism evidence="3 4">
    <name type="scientific">Bifidobacterium adolescentis JCM 15918</name>
    <dbReference type="NCBI Taxonomy" id="1437612"/>
    <lineage>
        <taxon>Bacteria</taxon>
        <taxon>Bacillati</taxon>
        <taxon>Actinomycetota</taxon>
        <taxon>Actinomycetes</taxon>
        <taxon>Bifidobacteriales</taxon>
        <taxon>Bifidobacteriaceae</taxon>
        <taxon>Bifidobacterium</taxon>
    </lineage>
</organism>
<feature type="transmembrane region" description="Helical" evidence="1">
    <location>
        <begin position="254"/>
        <end position="277"/>
    </location>
</feature>
<dbReference type="Pfam" id="PF01757">
    <property type="entry name" value="Acyl_transf_3"/>
    <property type="match status" value="1"/>
</dbReference>
<comment type="caution">
    <text evidence="3">The sequence shown here is derived from an EMBL/GenBank/DDBJ whole genome shotgun (WGS) entry which is preliminary data.</text>
</comment>
<feature type="domain" description="Acyltransferase 3" evidence="2">
    <location>
        <begin position="12"/>
        <end position="324"/>
    </location>
</feature>
<gene>
    <name evidence="3" type="ORF">BSTER_0950</name>
</gene>
<sequence>MNEKEKDSDTRIYALDGLRGLAALAVVAYHYTGGALRQLLPGAQFVTLFFILSGLVLSIVPLRVGIDTYNWSRYQLRRIARLAIPTCTVIGICCIVSTIAMHMGWKAEEYANAFSTSSPSVWLHNLLTQLDMLSMTTAGTRVDGSTLAMVDLPSWSMCWELLFSLALPVYVIIATDMRFVAPIALACVLLSEWTQWPPLRHMAMFALGVALAKRLTDNGRETMRDVVAVPLALCGIVLVCQSGFGLLPGIVAQPLAVCGCLILVVVALTCNVVSNLLSTPPVRWLGRISFSLYLTHLPVRDWIVPYIPVQGLLRPVVLFALCLLAAEAFYLAVERPATRLSRRLGKAKREA</sequence>
<dbReference type="GO" id="GO:0016747">
    <property type="term" value="F:acyltransferase activity, transferring groups other than amino-acyl groups"/>
    <property type="evidence" value="ECO:0007669"/>
    <property type="project" value="InterPro"/>
</dbReference>
<proteinExistence type="predicted"/>
<dbReference type="InterPro" id="IPR050879">
    <property type="entry name" value="Acyltransferase_3"/>
</dbReference>
<feature type="transmembrane region" description="Helical" evidence="1">
    <location>
        <begin position="82"/>
        <end position="105"/>
    </location>
</feature>
<feature type="transmembrane region" description="Helical" evidence="1">
    <location>
        <begin position="227"/>
        <end position="247"/>
    </location>
</feature>
<dbReference type="GO" id="GO:0016020">
    <property type="term" value="C:membrane"/>
    <property type="evidence" value="ECO:0007669"/>
    <property type="project" value="TreeGrafter"/>
</dbReference>
<dbReference type="PANTHER" id="PTHR23028">
    <property type="entry name" value="ACETYLTRANSFERASE"/>
    <property type="match status" value="1"/>
</dbReference>
<dbReference type="AlphaFoldDB" id="A0A087DS66"/>
<feature type="transmembrane region" description="Helical" evidence="1">
    <location>
        <begin position="152"/>
        <end position="172"/>
    </location>
</feature>
<dbReference type="RefSeq" id="WP_080723507.1">
    <property type="nucleotide sequence ID" value="NZ_JDUX01000002.1"/>
</dbReference>
<keyword evidence="1" id="KW-0812">Transmembrane</keyword>
<keyword evidence="1" id="KW-1133">Transmembrane helix</keyword>
<dbReference type="EMBL" id="JGZQ01000003">
    <property type="protein sequence ID" value="KFI98366.1"/>
    <property type="molecule type" value="Genomic_DNA"/>
</dbReference>
<evidence type="ECO:0000313" key="4">
    <source>
        <dbReference type="Proteomes" id="UP000029091"/>
    </source>
</evidence>
<dbReference type="Proteomes" id="UP000029091">
    <property type="component" value="Unassembled WGS sequence"/>
</dbReference>
<evidence type="ECO:0000313" key="3">
    <source>
        <dbReference type="EMBL" id="KFI98366.1"/>
    </source>
</evidence>
<protein>
    <submittedName>
        <fullName evidence="3">Putative integral membrane protein</fullName>
    </submittedName>
</protein>
<evidence type="ECO:0000259" key="2">
    <source>
        <dbReference type="Pfam" id="PF01757"/>
    </source>
</evidence>
<accession>A0A087DS66</accession>
<dbReference type="PANTHER" id="PTHR23028:SF131">
    <property type="entry name" value="BLR2367 PROTEIN"/>
    <property type="match status" value="1"/>
</dbReference>
<reference evidence="3 4" key="1">
    <citation type="submission" date="2014-03" db="EMBL/GenBank/DDBJ databases">
        <title>Genomics of Bifidobacteria.</title>
        <authorList>
            <person name="Ventura M."/>
            <person name="Milani C."/>
            <person name="Lugli G.A."/>
        </authorList>
    </citation>
    <scope>NUCLEOTIDE SEQUENCE [LARGE SCALE GENOMIC DNA]</scope>
    <source>
        <strain evidence="4">JCM 15918</strain>
    </source>
</reference>
<dbReference type="InterPro" id="IPR002656">
    <property type="entry name" value="Acyl_transf_3_dom"/>
</dbReference>
<dbReference type="GO" id="GO:0000271">
    <property type="term" value="P:polysaccharide biosynthetic process"/>
    <property type="evidence" value="ECO:0007669"/>
    <property type="project" value="TreeGrafter"/>
</dbReference>
<keyword evidence="1" id="KW-0472">Membrane</keyword>
<feature type="transmembrane region" description="Helical" evidence="1">
    <location>
        <begin position="12"/>
        <end position="31"/>
    </location>
</feature>
<feature type="transmembrane region" description="Helical" evidence="1">
    <location>
        <begin position="43"/>
        <end position="62"/>
    </location>
</feature>